<dbReference type="EMBL" id="LUGO01000024">
    <property type="protein sequence ID" value="OXS41817.1"/>
    <property type="molecule type" value="Genomic_DNA"/>
</dbReference>
<evidence type="ECO:0000313" key="6">
    <source>
        <dbReference type="EMBL" id="OXS41817.1"/>
    </source>
</evidence>
<dbReference type="SMART" id="SM00382">
    <property type="entry name" value="AAA"/>
    <property type="match status" value="1"/>
</dbReference>
<keyword evidence="4" id="KW-0067">ATP-binding</keyword>
<keyword evidence="3" id="KW-0547">Nucleotide-binding</keyword>
<dbReference type="InterPro" id="IPR050763">
    <property type="entry name" value="ABC_transporter_ATP-binding"/>
</dbReference>
<dbReference type="PROSITE" id="PS50893">
    <property type="entry name" value="ABC_TRANSPORTER_2"/>
    <property type="match status" value="1"/>
</dbReference>
<comment type="caution">
    <text evidence="6">The sequence shown here is derived from an EMBL/GenBank/DDBJ whole genome shotgun (WGS) entry which is preliminary data.</text>
</comment>
<dbReference type="InterPro" id="IPR017871">
    <property type="entry name" value="ABC_transporter-like_CS"/>
</dbReference>
<comment type="similarity">
    <text evidence="1">Belongs to the ABC transporter superfamily.</text>
</comment>
<dbReference type="GO" id="GO:0005524">
    <property type="term" value="F:ATP binding"/>
    <property type="evidence" value="ECO:0007669"/>
    <property type="project" value="UniProtKB-KW"/>
</dbReference>
<dbReference type="Proteomes" id="UP000215261">
    <property type="component" value="Unassembled WGS sequence"/>
</dbReference>
<accession>A0A231QM21</accession>
<sequence>MNAITVKNLTKKYGQTLAVDGISFEVKAGEFFALLGENGAGKSTTINILCTIFEKTAGKVAIFDYQLGKNDDAIRKNIGIVFQNSVLDGKLTVKENLLTRAAYYGMGKQETLKRLEPLMQVFALKEIWNRRYENLSGGQKRRVDIIRAILHAPKILFLDEPTTGLDPLSRKMVWEYIDYLRREKKTTIFLTTHYMEEVRDADRGVILDKRHIVADDTPARLKNMYANTKLIWYTKKCRDNEEAIKEFEFLYEADHYVVKLESIDQVELTEFLYQQRNRITDYEVVKGSMDDVFLNLTGRKLGE</sequence>
<dbReference type="PROSITE" id="PS00211">
    <property type="entry name" value="ABC_TRANSPORTER_1"/>
    <property type="match status" value="1"/>
</dbReference>
<dbReference type="PANTHER" id="PTHR42711:SF5">
    <property type="entry name" value="ABC TRANSPORTER ATP-BINDING PROTEIN NATA"/>
    <property type="match status" value="1"/>
</dbReference>
<keyword evidence="2" id="KW-0813">Transport</keyword>
<dbReference type="Pfam" id="PF00005">
    <property type="entry name" value="ABC_tran"/>
    <property type="match status" value="1"/>
</dbReference>
<evidence type="ECO:0000313" key="7">
    <source>
        <dbReference type="Proteomes" id="UP000215261"/>
    </source>
</evidence>
<organism evidence="6 7">
    <name type="scientific">Ligilactobacillus agilis</name>
    <dbReference type="NCBI Taxonomy" id="1601"/>
    <lineage>
        <taxon>Bacteria</taxon>
        <taxon>Bacillati</taxon>
        <taxon>Bacillota</taxon>
        <taxon>Bacilli</taxon>
        <taxon>Lactobacillales</taxon>
        <taxon>Lactobacillaceae</taxon>
        <taxon>Ligilactobacillus</taxon>
    </lineage>
</organism>
<dbReference type="RefSeq" id="WP_089143790.1">
    <property type="nucleotide sequence ID" value="NZ_LUGD01000027.1"/>
</dbReference>
<evidence type="ECO:0000259" key="5">
    <source>
        <dbReference type="PROSITE" id="PS50893"/>
    </source>
</evidence>
<dbReference type="InterPro" id="IPR003593">
    <property type="entry name" value="AAA+_ATPase"/>
</dbReference>
<gene>
    <name evidence="6" type="ORF">AYP69_01660</name>
</gene>
<evidence type="ECO:0000256" key="1">
    <source>
        <dbReference type="ARBA" id="ARBA00005417"/>
    </source>
</evidence>
<dbReference type="InterPro" id="IPR027417">
    <property type="entry name" value="P-loop_NTPase"/>
</dbReference>
<dbReference type="AlphaFoldDB" id="A0A231QM21"/>
<protein>
    <submittedName>
        <fullName evidence="6">ABC transporter</fullName>
    </submittedName>
</protein>
<reference evidence="6 7" key="1">
    <citation type="submission" date="2016-03" db="EMBL/GenBank/DDBJ databases">
        <title>Sequencing of Lactobacillus Species from Commercial Turkeys.</title>
        <authorList>
            <person name="Johnson T.J."/>
            <person name="Youmans B.P."/>
            <person name="Case K.A."/>
        </authorList>
    </citation>
    <scope>NUCLEOTIDE SEQUENCE [LARGE SCALE GENOMIC DNA]</scope>
    <source>
        <strain evidence="6 7">UMNLA1</strain>
    </source>
</reference>
<dbReference type="InterPro" id="IPR003439">
    <property type="entry name" value="ABC_transporter-like_ATP-bd"/>
</dbReference>
<dbReference type="Gene3D" id="3.40.50.300">
    <property type="entry name" value="P-loop containing nucleotide triphosphate hydrolases"/>
    <property type="match status" value="1"/>
</dbReference>
<dbReference type="SUPFAM" id="SSF52540">
    <property type="entry name" value="P-loop containing nucleoside triphosphate hydrolases"/>
    <property type="match status" value="1"/>
</dbReference>
<dbReference type="GO" id="GO:0016887">
    <property type="term" value="F:ATP hydrolysis activity"/>
    <property type="evidence" value="ECO:0007669"/>
    <property type="project" value="InterPro"/>
</dbReference>
<dbReference type="PANTHER" id="PTHR42711">
    <property type="entry name" value="ABC TRANSPORTER ATP-BINDING PROTEIN"/>
    <property type="match status" value="1"/>
</dbReference>
<feature type="domain" description="ABC transporter" evidence="5">
    <location>
        <begin position="4"/>
        <end position="234"/>
    </location>
</feature>
<evidence type="ECO:0000256" key="4">
    <source>
        <dbReference type="ARBA" id="ARBA00022840"/>
    </source>
</evidence>
<name>A0A231QM21_9LACO</name>
<proteinExistence type="inferred from homology"/>
<evidence type="ECO:0000256" key="2">
    <source>
        <dbReference type="ARBA" id="ARBA00022448"/>
    </source>
</evidence>
<evidence type="ECO:0000256" key="3">
    <source>
        <dbReference type="ARBA" id="ARBA00022741"/>
    </source>
</evidence>